<dbReference type="PANTHER" id="PTHR36083">
    <property type="entry name" value="50S RIBOSOMAL PROTEIN L32, CHLOROPLASTIC"/>
    <property type="match status" value="1"/>
</dbReference>
<dbReference type="GO" id="GO:0003735">
    <property type="term" value="F:structural constituent of ribosome"/>
    <property type="evidence" value="ECO:0007669"/>
    <property type="project" value="InterPro"/>
</dbReference>
<accession>A0A8A6KT75</accession>
<dbReference type="InterPro" id="IPR011332">
    <property type="entry name" value="Ribosomal_zn-bd"/>
</dbReference>
<dbReference type="GO" id="GO:0006412">
    <property type="term" value="P:translation"/>
    <property type="evidence" value="ECO:0007669"/>
    <property type="project" value="UniProtKB-UniRule"/>
</dbReference>
<evidence type="ECO:0000256" key="1">
    <source>
        <dbReference type="ARBA" id="ARBA00004229"/>
    </source>
</evidence>
<comment type="similarity">
    <text evidence="2 6">Belongs to the bacterial ribosomal protein bL32 family.</text>
</comment>
<keyword evidence="7" id="KW-0150">Chloroplast</keyword>
<evidence type="ECO:0000256" key="4">
    <source>
        <dbReference type="ARBA" id="ARBA00023274"/>
    </source>
</evidence>
<comment type="subcellular location">
    <subcellularLocation>
        <location evidence="1 6">Plastid</location>
        <location evidence="1 6">Chloroplast</location>
    </subcellularLocation>
</comment>
<evidence type="ECO:0000256" key="5">
    <source>
        <dbReference type="ARBA" id="ARBA00035280"/>
    </source>
</evidence>
<keyword evidence="3 6" id="KW-0689">Ribosomal protein</keyword>
<dbReference type="SUPFAM" id="SSF57829">
    <property type="entry name" value="Zn-binding ribosomal proteins"/>
    <property type="match status" value="1"/>
</dbReference>
<dbReference type="EMBL" id="MW553048">
    <property type="protein sequence ID" value="QTI91217.1"/>
    <property type="molecule type" value="Genomic_DNA"/>
</dbReference>
<gene>
    <name evidence="6 7" type="primary">rpl32</name>
</gene>
<keyword evidence="7" id="KW-0934">Plastid</keyword>
<keyword evidence="4 6" id="KW-0687">Ribonucleoprotein</keyword>
<dbReference type="InterPro" id="IPR002677">
    <property type="entry name" value="Ribosomal_bL32"/>
</dbReference>
<proteinExistence type="inferred from homology"/>
<protein>
    <recommendedName>
        <fullName evidence="5 6">Large ribosomal subunit protein bL32c</fullName>
    </recommendedName>
</protein>
<dbReference type="GO" id="GO:0009507">
    <property type="term" value="C:chloroplast"/>
    <property type="evidence" value="ECO:0007669"/>
    <property type="project" value="UniProtKB-SubCell"/>
</dbReference>
<dbReference type="Pfam" id="PF01783">
    <property type="entry name" value="Ribosomal_L32p"/>
    <property type="match status" value="1"/>
</dbReference>
<dbReference type="InterPro" id="IPR044958">
    <property type="entry name" value="Ribosomal_bL32_plant/cyanobact"/>
</dbReference>
<evidence type="ECO:0000313" key="7">
    <source>
        <dbReference type="EMBL" id="QTI91217.1"/>
    </source>
</evidence>
<dbReference type="AlphaFoldDB" id="A0A8A6KT75"/>
<dbReference type="PANTHER" id="PTHR36083:SF1">
    <property type="entry name" value="LARGE RIBOSOMAL SUBUNIT PROTEIN BL32C"/>
    <property type="match status" value="1"/>
</dbReference>
<evidence type="ECO:0000256" key="6">
    <source>
        <dbReference type="HAMAP-Rule" id="MF_00340"/>
    </source>
</evidence>
<reference evidence="7" key="1">
    <citation type="submission" date="2021-01" db="EMBL/GenBank/DDBJ databases">
        <authorList>
            <person name="Li J."/>
            <person name="Xu Y."/>
            <person name="Zeng S."/>
            <person name="Qin Q."/>
            <person name="Han F."/>
            <person name="Yu J."/>
        </authorList>
    </citation>
    <scope>NUCLEOTIDE SEQUENCE</scope>
</reference>
<dbReference type="GO" id="GO:0015934">
    <property type="term" value="C:large ribosomal subunit"/>
    <property type="evidence" value="ECO:0007669"/>
    <property type="project" value="InterPro"/>
</dbReference>
<geneLocation type="chloroplast" evidence="7"/>
<sequence length="57" mass="6656">MAVPKKRTSISKKHIRKNIWKKKGYWAALKAFSIAKSLYSGNSTLFIEKRNNKIFVE</sequence>
<evidence type="ECO:0000256" key="3">
    <source>
        <dbReference type="ARBA" id="ARBA00022980"/>
    </source>
</evidence>
<organism evidence="7">
    <name type="scientific">Echinocactus grusonii</name>
    <dbReference type="NCBI Taxonomy" id="130111"/>
    <lineage>
        <taxon>Eukaryota</taxon>
        <taxon>Viridiplantae</taxon>
        <taxon>Streptophyta</taxon>
        <taxon>Embryophyta</taxon>
        <taxon>Tracheophyta</taxon>
        <taxon>Spermatophyta</taxon>
        <taxon>Magnoliopsida</taxon>
        <taxon>eudicotyledons</taxon>
        <taxon>Gunneridae</taxon>
        <taxon>Pentapetalae</taxon>
        <taxon>Caryophyllales</taxon>
        <taxon>Cactineae</taxon>
        <taxon>Cactaceae</taxon>
        <taxon>Cactoideae</taxon>
        <taxon>Cacteae</taxon>
        <taxon>Echinocactus</taxon>
    </lineage>
</organism>
<evidence type="ECO:0000256" key="2">
    <source>
        <dbReference type="ARBA" id="ARBA00008560"/>
    </source>
</evidence>
<name>A0A8A6KT75_9CARY</name>
<dbReference type="HAMAP" id="MF_00340">
    <property type="entry name" value="Ribosomal_bL32"/>
    <property type="match status" value="1"/>
</dbReference>